<feature type="active site" description="Charge relay system" evidence="1 2">
    <location>
        <position position="236"/>
    </location>
</feature>
<dbReference type="InterPro" id="IPR000209">
    <property type="entry name" value="Peptidase_S8/S53_dom"/>
</dbReference>
<keyword evidence="2" id="KW-0378">Hydrolase</keyword>
<dbReference type="InterPro" id="IPR045051">
    <property type="entry name" value="SBT"/>
</dbReference>
<dbReference type="Pfam" id="PF00082">
    <property type="entry name" value="Peptidase_S8"/>
    <property type="match status" value="1"/>
</dbReference>
<dbReference type="Proteomes" id="UP000320431">
    <property type="component" value="Unassembled WGS sequence"/>
</dbReference>
<dbReference type="Gene3D" id="3.50.30.30">
    <property type="match status" value="1"/>
</dbReference>
<dbReference type="GO" id="GO:0004252">
    <property type="term" value="F:serine-type endopeptidase activity"/>
    <property type="evidence" value="ECO:0007669"/>
    <property type="project" value="UniProtKB-UniRule"/>
</dbReference>
<dbReference type="EMBL" id="VICD02000180">
    <property type="protein sequence ID" value="KAB8184788.1"/>
    <property type="molecule type" value="Genomic_DNA"/>
</dbReference>
<dbReference type="InterPro" id="IPR046450">
    <property type="entry name" value="PA_dom_sf"/>
</dbReference>
<feature type="domain" description="PA" evidence="4">
    <location>
        <begin position="486"/>
        <end position="569"/>
    </location>
</feature>
<dbReference type="PROSITE" id="PS51892">
    <property type="entry name" value="SUBTILASE"/>
    <property type="match status" value="1"/>
</dbReference>
<dbReference type="PROSITE" id="PS00138">
    <property type="entry name" value="SUBTILASE_SER"/>
    <property type="match status" value="1"/>
</dbReference>
<dbReference type="Gene3D" id="3.40.50.200">
    <property type="entry name" value="Peptidase S8/S53 domain"/>
    <property type="match status" value="1"/>
</dbReference>
<feature type="active site" description="Charge relay system" evidence="1 2">
    <location>
        <position position="315"/>
    </location>
</feature>
<keyword evidence="2" id="KW-0720">Serine protease</keyword>
<dbReference type="InterPro" id="IPR003137">
    <property type="entry name" value="PA_domain"/>
</dbReference>
<name>A0A508AS95_9GAMM</name>
<dbReference type="InterPro" id="IPR023828">
    <property type="entry name" value="Peptidase_S8_Ser-AS"/>
</dbReference>
<keyword evidence="2" id="KW-0645">Protease</keyword>
<dbReference type="InterPro" id="IPR015500">
    <property type="entry name" value="Peptidase_S8_subtilisin-rel"/>
</dbReference>
<dbReference type="PANTHER" id="PTHR10795">
    <property type="entry name" value="PROPROTEIN CONVERTASE SUBTILISIN/KEXIN"/>
    <property type="match status" value="1"/>
</dbReference>
<dbReference type="GO" id="GO:0006508">
    <property type="term" value="P:proteolysis"/>
    <property type="evidence" value="ECO:0007669"/>
    <property type="project" value="UniProtKB-KW"/>
</dbReference>
<evidence type="ECO:0000259" key="4">
    <source>
        <dbReference type="Pfam" id="PF02225"/>
    </source>
</evidence>
<accession>A0A508AS95</accession>
<protein>
    <submittedName>
        <fullName evidence="5">S8 family serine peptidase</fullName>
    </submittedName>
</protein>
<proteinExistence type="inferred from homology"/>
<feature type="active site" description="Charge relay system" evidence="1 2">
    <location>
        <position position="645"/>
    </location>
</feature>
<organism evidence="5 6">
    <name type="scientific">Marilutibacter maris</name>
    <dbReference type="NCBI Taxonomy" id="1605891"/>
    <lineage>
        <taxon>Bacteria</taxon>
        <taxon>Pseudomonadati</taxon>
        <taxon>Pseudomonadota</taxon>
        <taxon>Gammaproteobacteria</taxon>
        <taxon>Lysobacterales</taxon>
        <taxon>Lysobacteraceae</taxon>
        <taxon>Marilutibacter</taxon>
    </lineage>
</organism>
<dbReference type="PRINTS" id="PR00723">
    <property type="entry name" value="SUBTILISIN"/>
</dbReference>
<dbReference type="SUPFAM" id="SSF52743">
    <property type="entry name" value="Subtilisin-like"/>
    <property type="match status" value="1"/>
</dbReference>
<evidence type="ECO:0000313" key="6">
    <source>
        <dbReference type="Proteomes" id="UP000320431"/>
    </source>
</evidence>
<dbReference type="AlphaFoldDB" id="A0A508AS95"/>
<reference evidence="5 6" key="1">
    <citation type="submission" date="2019-10" db="EMBL/GenBank/DDBJ databases">
        <title>Lysobacter alkalisoli sp. nov., isolated from saline-alkaline soil.</title>
        <authorList>
            <person name="Sun J.-Q."/>
        </authorList>
    </citation>
    <scope>NUCLEOTIDE SEQUENCE [LARGE SCALE GENOMIC DNA]</scope>
    <source>
        <strain evidence="5 6">KCTC 42381</strain>
    </source>
</reference>
<dbReference type="Pfam" id="PF02225">
    <property type="entry name" value="PA"/>
    <property type="match status" value="1"/>
</dbReference>
<comment type="caution">
    <text evidence="5">The sequence shown here is derived from an EMBL/GenBank/DDBJ whole genome shotgun (WGS) entry which is preliminary data.</text>
</comment>
<evidence type="ECO:0000256" key="1">
    <source>
        <dbReference type="PIRSR" id="PIRSR615500-1"/>
    </source>
</evidence>
<evidence type="ECO:0000259" key="3">
    <source>
        <dbReference type="Pfam" id="PF00082"/>
    </source>
</evidence>
<comment type="similarity">
    <text evidence="2">Belongs to the peptidase S8 family.</text>
</comment>
<feature type="domain" description="Peptidase S8/S53" evidence="3">
    <location>
        <begin position="227"/>
        <end position="688"/>
    </location>
</feature>
<gene>
    <name evidence="5" type="ORF">FKV24_010880</name>
</gene>
<dbReference type="InterPro" id="IPR036852">
    <property type="entry name" value="Peptidase_S8/S53_dom_sf"/>
</dbReference>
<evidence type="ECO:0000313" key="5">
    <source>
        <dbReference type="EMBL" id="KAB8184788.1"/>
    </source>
</evidence>
<evidence type="ECO:0000256" key="2">
    <source>
        <dbReference type="PROSITE-ProRule" id="PRU01240"/>
    </source>
</evidence>
<sequence>MGEQTGEKRQVRSPAGRAEFRARPTVRLPLEGISMKYFDSGFGVVLGTALVVAVSGASAQSMPGGAGGGTPPGLAEQEQGPKEIYIVGYAEPALASYQGDRSGLAKPARKGGRVDVASAEARAYVADLGRRQVAHEARAARVLGRPLKVRQRMQHALNAVVTELSDREAAALANMSDVAFVEPYREYEIETDAGPQRIGADTVWNQGSGLPPGQLMDGSPLSAGARGEGIVFGIIDSGINFGSPSFSAVASDGYQHVNPLGSGNYLGTCAPGGVDEGRCNDKLIGGYDFVCEAPGNRCGVAGIREEPGFGDTSGHGSHTASTAAGNPRTVEFRGAQVHISGVAPRGNIIAYDVCYTNISDGRGLCPNVSSAAAVDQAVADGVDVINFSIGGGSSPWSEAVSQAFLGASDAGVFVSASAGNSGPGPATLGHHEPWVTTVAAATHGRQGYEFLLSMTGPGTPPDPLQSVVLTPGSNGVEHSAAIAGTTAFVVAPDFDSGSDGCAAYPGGTFQGAIAFVRRGGCSFSIKTNNATAAGAIAVVIANNAAGGLIPSVPGTTIPAFAITQSDGDAVRDFATGVSATAAIGYPAVQVANTPDVLGDFSSRGPANYELVKPDVTAPGVAVLAVDAGDTIEGFEELVGLKNGTSMAAPHVAGAAGLLKQLHPTWTPAQVKSALMMTADTGVLIEDGVTPADPFAMGSGRVDVPAAARAALVMDESTANYQAANPAEGGDTSSLNLASMAEGRCIDTCVFTRTLRSVRRPNVKWNARLEGLPGAVSPASFKVRGGGEVTLTVSVDAASLPADGGWRFGTVVLEPNTSSPHVAPLHLPVAVSVPAPQASLDPSDAIEVSLPAGGSGQASVDIANVGGGVLDWNYQASGSISAVVFASSNGSIGSGTRSAYFTDLGTGTYTADDFVMNETGTIDFLAARGFVVGASDADPMSIASSVTWAIYADDGGKPAGYPNLAPDTALWSYTATPGTPGLGFSDRWVQFDPTLAGENVVLPPGTYWLHVRFDIPFANRWAWYQSAQGVGSQAQVVISPELGGVWRATSPSNPGMAFEVNAASNCGAAWMSSAAPSAGQVDAGQQQSVALNLNAAGLAPGQYDARACFASNDPGMPVSSVPVRLTVTP</sequence>
<dbReference type="SUPFAM" id="SSF52025">
    <property type="entry name" value="PA domain"/>
    <property type="match status" value="1"/>
</dbReference>